<dbReference type="RefSeq" id="WP_329512682.1">
    <property type="nucleotide sequence ID" value="NZ_BAAAYZ010000061.1"/>
</dbReference>
<name>A0ABU7FW45_9ACTN</name>
<comment type="caution">
    <text evidence="1">The sequence shown here is derived from an EMBL/GenBank/DDBJ whole genome shotgun (WGS) entry which is preliminary data.</text>
</comment>
<sequence length="42" mass="4595">MTGLVDDYSWIAWATAPPYDALSASFHCFGHLMTPAVHTLSL</sequence>
<gene>
    <name evidence="1" type="ORF">VXC91_42365</name>
</gene>
<evidence type="ECO:0000313" key="1">
    <source>
        <dbReference type="EMBL" id="MED7828336.1"/>
    </source>
</evidence>
<protein>
    <submittedName>
        <fullName evidence="1">Uncharacterized protein</fullName>
    </submittedName>
</protein>
<dbReference type="Proteomes" id="UP001333996">
    <property type="component" value="Unassembled WGS sequence"/>
</dbReference>
<proteinExistence type="predicted"/>
<organism evidence="1 2">
    <name type="scientific">Streptomyces chiangmaiensis</name>
    <dbReference type="NCBI Taxonomy" id="766497"/>
    <lineage>
        <taxon>Bacteria</taxon>
        <taxon>Bacillati</taxon>
        <taxon>Actinomycetota</taxon>
        <taxon>Actinomycetes</taxon>
        <taxon>Kitasatosporales</taxon>
        <taxon>Streptomycetaceae</taxon>
        <taxon>Streptomyces</taxon>
    </lineage>
</organism>
<dbReference type="EMBL" id="JAYWVC010000359">
    <property type="protein sequence ID" value="MED7828336.1"/>
    <property type="molecule type" value="Genomic_DNA"/>
</dbReference>
<reference evidence="1" key="1">
    <citation type="submission" date="2024-01" db="EMBL/GenBank/DDBJ databases">
        <title>First draft genome sequence data of TA4-1, the type strain of Gram-positive actinobacterium Streptomyces chiangmaiensis.</title>
        <authorList>
            <person name="Yasawong M."/>
            <person name="Nantapong N."/>
        </authorList>
    </citation>
    <scope>NUCLEOTIDE SEQUENCE</scope>
    <source>
        <strain evidence="1">TA4-1</strain>
    </source>
</reference>
<keyword evidence="2" id="KW-1185">Reference proteome</keyword>
<accession>A0ABU7FW45</accession>
<evidence type="ECO:0000313" key="2">
    <source>
        <dbReference type="Proteomes" id="UP001333996"/>
    </source>
</evidence>